<dbReference type="Proteomes" id="UP000796880">
    <property type="component" value="Unassembled WGS sequence"/>
</dbReference>
<sequence length="291" mass="33231">MNTLQIVHLVFRGSSELVDYLMAQMLEVSGNHFLPLHVVEHIYRMTDEELCLGLQSFAELIAPFSGGGSLVNLVGDLVNTLKDEKKRLEKLQATIKRQKEELEELKVKNNVATELENLELGSADSSMNLIESPSTSSLMGVLEHPFVDTYSISGYENMYIYDKHLDNLTTCEVEKVAMDLSRCIQEDRELHKSFISNLRLATNIEKMVGREKPESVAFISLLGTVQNRIRMNYVETSKLTFQSRILETEMLAISPEQPEDVRAMARRCLIEKLEMNKIYLEMNKNKIYSSD</sequence>
<evidence type="ECO:0000313" key="2">
    <source>
        <dbReference type="EMBL" id="KAF3431084.1"/>
    </source>
</evidence>
<name>A0A8K0DMV3_9ROSA</name>
<evidence type="ECO:0000256" key="1">
    <source>
        <dbReference type="SAM" id="Coils"/>
    </source>
</evidence>
<evidence type="ECO:0000313" key="3">
    <source>
        <dbReference type="Proteomes" id="UP000796880"/>
    </source>
</evidence>
<gene>
    <name evidence="2" type="ORF">FNV43_RR25814</name>
</gene>
<dbReference type="EMBL" id="VOIH02000012">
    <property type="protein sequence ID" value="KAF3431084.1"/>
    <property type="molecule type" value="Genomic_DNA"/>
</dbReference>
<organism evidence="2 3">
    <name type="scientific">Rhamnella rubrinervis</name>
    <dbReference type="NCBI Taxonomy" id="2594499"/>
    <lineage>
        <taxon>Eukaryota</taxon>
        <taxon>Viridiplantae</taxon>
        <taxon>Streptophyta</taxon>
        <taxon>Embryophyta</taxon>
        <taxon>Tracheophyta</taxon>
        <taxon>Spermatophyta</taxon>
        <taxon>Magnoliopsida</taxon>
        <taxon>eudicotyledons</taxon>
        <taxon>Gunneridae</taxon>
        <taxon>Pentapetalae</taxon>
        <taxon>rosids</taxon>
        <taxon>fabids</taxon>
        <taxon>Rosales</taxon>
        <taxon>Rhamnaceae</taxon>
        <taxon>rhamnoid group</taxon>
        <taxon>Rhamneae</taxon>
        <taxon>Rhamnella</taxon>
    </lineage>
</organism>
<accession>A0A8K0DMV3</accession>
<dbReference type="AlphaFoldDB" id="A0A8K0DMV3"/>
<feature type="coiled-coil region" evidence="1">
    <location>
        <begin position="74"/>
        <end position="115"/>
    </location>
</feature>
<keyword evidence="1" id="KW-0175">Coiled coil</keyword>
<keyword evidence="3" id="KW-1185">Reference proteome</keyword>
<proteinExistence type="predicted"/>
<protein>
    <submittedName>
        <fullName evidence="2">Uncharacterized protein</fullName>
    </submittedName>
</protein>
<comment type="caution">
    <text evidence="2">The sequence shown here is derived from an EMBL/GenBank/DDBJ whole genome shotgun (WGS) entry which is preliminary data.</text>
</comment>
<reference evidence="2" key="1">
    <citation type="submission" date="2020-03" db="EMBL/GenBank/DDBJ databases">
        <title>A high-quality chromosome-level genome assembly of a woody plant with both climbing and erect habits, Rhamnella rubrinervis.</title>
        <authorList>
            <person name="Lu Z."/>
            <person name="Yang Y."/>
            <person name="Zhu X."/>
            <person name="Sun Y."/>
        </authorList>
    </citation>
    <scope>NUCLEOTIDE SEQUENCE</scope>
    <source>
        <strain evidence="2">BYM</strain>
        <tissue evidence="2">Leaf</tissue>
    </source>
</reference>